<name>G8LN49_9ENTR</name>
<evidence type="ECO:0000256" key="1">
    <source>
        <dbReference type="SAM" id="MobiDB-lite"/>
    </source>
</evidence>
<sequence>MVQARLQLITMSQAENTPSQLDTLKPVREE</sequence>
<dbReference type="KEGG" id="eec:EcWSU1_02029"/>
<feature type="compositionally biased region" description="Polar residues" evidence="1">
    <location>
        <begin position="9"/>
        <end position="22"/>
    </location>
</feature>
<gene>
    <name evidence="2" type="ORF">EcWSU1_02029</name>
</gene>
<evidence type="ECO:0000313" key="3">
    <source>
        <dbReference type="Proteomes" id="UP000007838"/>
    </source>
</evidence>
<dbReference type="Proteomes" id="UP000007838">
    <property type="component" value="Chromosome"/>
</dbReference>
<organism evidence="2 3">
    <name type="scientific">Enterobacter ludwigii</name>
    <dbReference type="NCBI Taxonomy" id="299767"/>
    <lineage>
        <taxon>Bacteria</taxon>
        <taxon>Pseudomonadati</taxon>
        <taxon>Pseudomonadota</taxon>
        <taxon>Gammaproteobacteria</taxon>
        <taxon>Enterobacterales</taxon>
        <taxon>Enterobacteriaceae</taxon>
        <taxon>Enterobacter</taxon>
        <taxon>Enterobacter cloacae complex</taxon>
    </lineage>
</organism>
<feature type="region of interest" description="Disordered" evidence="1">
    <location>
        <begin position="9"/>
        <end position="30"/>
    </location>
</feature>
<accession>G8LN49</accession>
<evidence type="ECO:0000313" key="2">
    <source>
        <dbReference type="EMBL" id="AEW73466.1"/>
    </source>
</evidence>
<protein>
    <submittedName>
        <fullName evidence="2">Uncharacterized protein</fullName>
    </submittedName>
</protein>
<dbReference type="EMBL" id="CP002886">
    <property type="protein sequence ID" value="AEW73466.1"/>
    <property type="molecule type" value="Genomic_DNA"/>
</dbReference>
<reference evidence="2 3" key="1">
    <citation type="journal article" date="2011" name="Stand. Genomic Sci.">
        <title>Complete genome of the onion pathogen Enterobacter cloacae EcWSU1.</title>
        <authorList>
            <person name="Humann J.L."/>
            <person name="Wildung M."/>
            <person name="Cheng C.H."/>
            <person name="Lee T."/>
            <person name="Stewart J.E."/>
            <person name="Drew J.C."/>
            <person name="Triplett E.W."/>
            <person name="Main D."/>
            <person name="Schroeder B.K."/>
        </authorList>
    </citation>
    <scope>NUCLEOTIDE SEQUENCE [LARGE SCALE GENOMIC DNA]</scope>
    <source>
        <strain evidence="2 3">EcWSU1</strain>
    </source>
</reference>
<dbReference type="HOGENOM" id="CLU_3403332_0_0_6"/>
<dbReference type="AlphaFoldDB" id="G8LN49"/>
<proteinExistence type="predicted"/>